<dbReference type="AlphaFoldDB" id="A0A8J5KZC2"/>
<proteinExistence type="predicted"/>
<comment type="caution">
    <text evidence="1">The sequence shown here is derived from an EMBL/GenBank/DDBJ whole genome shotgun (WGS) entry which is preliminary data.</text>
</comment>
<accession>A0A8J5KZC2</accession>
<dbReference type="EMBL" id="JACMSC010000010">
    <property type="protein sequence ID" value="KAG6504863.1"/>
    <property type="molecule type" value="Genomic_DNA"/>
</dbReference>
<gene>
    <name evidence="1" type="ORF">ZIOFF_037211</name>
</gene>
<organism evidence="1 2">
    <name type="scientific">Zingiber officinale</name>
    <name type="common">Ginger</name>
    <name type="synonym">Amomum zingiber</name>
    <dbReference type="NCBI Taxonomy" id="94328"/>
    <lineage>
        <taxon>Eukaryota</taxon>
        <taxon>Viridiplantae</taxon>
        <taxon>Streptophyta</taxon>
        <taxon>Embryophyta</taxon>
        <taxon>Tracheophyta</taxon>
        <taxon>Spermatophyta</taxon>
        <taxon>Magnoliopsida</taxon>
        <taxon>Liliopsida</taxon>
        <taxon>Zingiberales</taxon>
        <taxon>Zingiberaceae</taxon>
        <taxon>Zingiber</taxon>
    </lineage>
</organism>
<sequence>MRLAAPGRMDQFSGVLCDWNDTGTAVQLQAGLPSQGAVDGLDLWPLLSVLHTLVAHPSHKLDKNADF</sequence>
<dbReference type="Proteomes" id="UP000734854">
    <property type="component" value="Unassembled WGS sequence"/>
</dbReference>
<evidence type="ECO:0000313" key="1">
    <source>
        <dbReference type="EMBL" id="KAG6504863.1"/>
    </source>
</evidence>
<reference evidence="1 2" key="1">
    <citation type="submission" date="2020-08" db="EMBL/GenBank/DDBJ databases">
        <title>Plant Genome Project.</title>
        <authorList>
            <person name="Zhang R.-G."/>
        </authorList>
    </citation>
    <scope>NUCLEOTIDE SEQUENCE [LARGE SCALE GENOMIC DNA]</scope>
    <source>
        <tissue evidence="1">Rhizome</tissue>
    </source>
</reference>
<keyword evidence="2" id="KW-1185">Reference proteome</keyword>
<evidence type="ECO:0000313" key="2">
    <source>
        <dbReference type="Proteomes" id="UP000734854"/>
    </source>
</evidence>
<protein>
    <submittedName>
        <fullName evidence="1">Uncharacterized protein</fullName>
    </submittedName>
</protein>
<name>A0A8J5KZC2_ZINOF</name>